<keyword evidence="1" id="KW-0812">Transmembrane</keyword>
<proteinExistence type="predicted"/>
<evidence type="ECO:0000313" key="3">
    <source>
        <dbReference type="Proteomes" id="UP000193986"/>
    </source>
</evidence>
<dbReference type="AlphaFoldDB" id="A0A1Y2B7K0"/>
<organism evidence="2 3">
    <name type="scientific">Naematelia encephala</name>
    <dbReference type="NCBI Taxonomy" id="71784"/>
    <lineage>
        <taxon>Eukaryota</taxon>
        <taxon>Fungi</taxon>
        <taxon>Dikarya</taxon>
        <taxon>Basidiomycota</taxon>
        <taxon>Agaricomycotina</taxon>
        <taxon>Tremellomycetes</taxon>
        <taxon>Tremellales</taxon>
        <taxon>Naemateliaceae</taxon>
        <taxon>Naematelia</taxon>
    </lineage>
</organism>
<accession>A0A1Y2B7K0</accession>
<protein>
    <submittedName>
        <fullName evidence="2">Uncharacterized protein</fullName>
    </submittedName>
</protein>
<evidence type="ECO:0000256" key="1">
    <source>
        <dbReference type="SAM" id="Phobius"/>
    </source>
</evidence>
<name>A0A1Y2B7K0_9TREE</name>
<gene>
    <name evidence="2" type="ORF">BCR39DRAFT_598284</name>
</gene>
<reference evidence="2 3" key="1">
    <citation type="submission" date="2016-07" db="EMBL/GenBank/DDBJ databases">
        <title>Pervasive Adenine N6-methylation of Active Genes in Fungi.</title>
        <authorList>
            <consortium name="DOE Joint Genome Institute"/>
            <person name="Mondo S.J."/>
            <person name="Dannebaum R.O."/>
            <person name="Kuo R.C."/>
            <person name="Labutti K."/>
            <person name="Haridas S."/>
            <person name="Kuo A."/>
            <person name="Salamov A."/>
            <person name="Ahrendt S.R."/>
            <person name="Lipzen A."/>
            <person name="Sullivan W."/>
            <person name="Andreopoulos W.B."/>
            <person name="Clum A."/>
            <person name="Lindquist E."/>
            <person name="Daum C."/>
            <person name="Ramamoorthy G.K."/>
            <person name="Gryganskyi A."/>
            <person name="Culley D."/>
            <person name="Magnuson J.K."/>
            <person name="James T.Y."/>
            <person name="O'Malley M.A."/>
            <person name="Stajich J.E."/>
            <person name="Spatafora J.W."/>
            <person name="Visel A."/>
            <person name="Grigoriev I.V."/>
        </authorList>
    </citation>
    <scope>NUCLEOTIDE SEQUENCE [LARGE SCALE GENOMIC DNA]</scope>
    <source>
        <strain evidence="2 3">68-887.2</strain>
    </source>
</reference>
<keyword evidence="3" id="KW-1185">Reference proteome</keyword>
<keyword evidence="1" id="KW-0472">Membrane</keyword>
<feature type="transmembrane region" description="Helical" evidence="1">
    <location>
        <begin position="85"/>
        <end position="106"/>
    </location>
</feature>
<dbReference type="Proteomes" id="UP000193986">
    <property type="component" value="Unassembled WGS sequence"/>
</dbReference>
<sequence length="190" mass="19905">MSSGPFSRLEETPGRSWRSFIPDFSSTQGSNRENVAMSTLGLSQSSRYPFASSQSPSSRTSCATKLSSMSRSIRSHAPSRRTMEIGLGFLLFSACVALSTTTGVFLGQRNAARGVASAARDAASVALLKGVTLATEVESRCADDPSEVCVELLDLANESGLLGGVSKADSVATEQYGRSDADAGSMMDVN</sequence>
<dbReference type="EMBL" id="MCFC01000018">
    <property type="protein sequence ID" value="ORY30813.1"/>
    <property type="molecule type" value="Genomic_DNA"/>
</dbReference>
<dbReference type="InParanoid" id="A0A1Y2B7K0"/>
<comment type="caution">
    <text evidence="2">The sequence shown here is derived from an EMBL/GenBank/DDBJ whole genome shotgun (WGS) entry which is preliminary data.</text>
</comment>
<keyword evidence="1" id="KW-1133">Transmembrane helix</keyword>
<evidence type="ECO:0000313" key="2">
    <source>
        <dbReference type="EMBL" id="ORY30813.1"/>
    </source>
</evidence>